<comment type="caution">
    <text evidence="1">The sequence shown here is derived from an EMBL/GenBank/DDBJ whole genome shotgun (WGS) entry which is preliminary data.</text>
</comment>
<proteinExistence type="predicted"/>
<keyword evidence="2" id="KW-1185">Reference proteome</keyword>
<evidence type="ECO:0000313" key="2">
    <source>
        <dbReference type="Proteomes" id="UP000572212"/>
    </source>
</evidence>
<dbReference type="Proteomes" id="UP000572212">
    <property type="component" value="Unassembled WGS sequence"/>
</dbReference>
<gene>
    <name evidence="1" type="ORF">GGQ92_001875</name>
</gene>
<evidence type="ECO:0000313" key="1">
    <source>
        <dbReference type="EMBL" id="MBB6513085.1"/>
    </source>
</evidence>
<protein>
    <submittedName>
        <fullName evidence="1">Uncharacterized protein</fullName>
    </submittedName>
</protein>
<accession>A0A841RPI5</accession>
<sequence length="34" mass="3929">MVFLKIAKLKATSFQAGKLNLPAFKRLKTFFIKE</sequence>
<organism evidence="1 2">
    <name type="scientific">Gracilibacillus halotolerans</name>
    <dbReference type="NCBI Taxonomy" id="74386"/>
    <lineage>
        <taxon>Bacteria</taxon>
        <taxon>Bacillati</taxon>
        <taxon>Bacillota</taxon>
        <taxon>Bacilli</taxon>
        <taxon>Bacillales</taxon>
        <taxon>Bacillaceae</taxon>
        <taxon>Gracilibacillus</taxon>
    </lineage>
</organism>
<name>A0A841RPI5_9BACI</name>
<reference evidence="1 2" key="1">
    <citation type="submission" date="2020-08" db="EMBL/GenBank/DDBJ databases">
        <title>Genomic Encyclopedia of Type Strains, Phase IV (KMG-IV): sequencing the most valuable type-strain genomes for metagenomic binning, comparative biology and taxonomic classification.</title>
        <authorList>
            <person name="Goeker M."/>
        </authorList>
    </citation>
    <scope>NUCLEOTIDE SEQUENCE [LARGE SCALE GENOMIC DNA]</scope>
    <source>
        <strain evidence="1 2">DSM 11805</strain>
    </source>
</reference>
<dbReference type="AlphaFoldDB" id="A0A841RPI5"/>
<dbReference type="EMBL" id="JACHON010000007">
    <property type="protein sequence ID" value="MBB6513085.1"/>
    <property type="molecule type" value="Genomic_DNA"/>
</dbReference>